<protein>
    <recommendedName>
        <fullName evidence="1">CCHC-type domain-containing protein</fullName>
    </recommendedName>
</protein>
<organism evidence="2">
    <name type="scientific">Menopon gallinae</name>
    <name type="common">poultry shaft louse</name>
    <dbReference type="NCBI Taxonomy" id="328185"/>
    <lineage>
        <taxon>Eukaryota</taxon>
        <taxon>Metazoa</taxon>
        <taxon>Ecdysozoa</taxon>
        <taxon>Arthropoda</taxon>
        <taxon>Hexapoda</taxon>
        <taxon>Insecta</taxon>
        <taxon>Pterygota</taxon>
        <taxon>Neoptera</taxon>
        <taxon>Paraneoptera</taxon>
        <taxon>Psocodea</taxon>
        <taxon>Troctomorpha</taxon>
        <taxon>Phthiraptera</taxon>
        <taxon>Amblycera</taxon>
        <taxon>Menoponidae</taxon>
        <taxon>Menopon</taxon>
    </lineage>
</organism>
<reference evidence="2" key="1">
    <citation type="journal article" date="2024" name="Gigascience">
        <title>Chromosome-level genome of the poultry shaft louse Menopon gallinae provides insight into the host-switching and adaptive evolution of parasitic lice.</title>
        <authorList>
            <person name="Xu Y."/>
            <person name="Ma L."/>
            <person name="Liu S."/>
            <person name="Liang Y."/>
            <person name="Liu Q."/>
            <person name="He Z."/>
            <person name="Tian L."/>
            <person name="Duan Y."/>
            <person name="Cai W."/>
            <person name="Li H."/>
            <person name="Song F."/>
        </authorList>
    </citation>
    <scope>NUCLEOTIDE SEQUENCE</scope>
    <source>
        <strain evidence="2">Cailab_2023a</strain>
    </source>
</reference>
<dbReference type="EMBL" id="JARGDH010000003">
    <property type="protein sequence ID" value="KAL0274345.1"/>
    <property type="molecule type" value="Genomic_DNA"/>
</dbReference>
<comment type="caution">
    <text evidence="2">The sequence shown here is derived from an EMBL/GenBank/DDBJ whole genome shotgun (WGS) entry which is preliminary data.</text>
</comment>
<sequence>MLIKLSEQTVINNGNRRRLQLLRQRKNTRKVVKNPEKNSRVNPKKKFPCNYCKQFGHWIAECPKRKEEKESRKTAKRGQSAFFSAVLTTTDDQSTPKDEWYCDSGASCHITHTRENFFRYRAFRSPVEIMLGKKGVRMKAFGSGNVHVKIFLAGKWQNLELLNVWYVPDAFANLISVRAAVKQGCEVIFGPRNVLIRNIKTRQTVATGYLRGNLYALDIKALRQKNEGQNEKAIIAANNRDKQVDAMKWHRRLGHLNFVDLKKIGKNANENGVGMKKN</sequence>
<dbReference type="GO" id="GO:0008270">
    <property type="term" value="F:zinc ion binding"/>
    <property type="evidence" value="ECO:0007669"/>
    <property type="project" value="InterPro"/>
</dbReference>
<dbReference type="InterPro" id="IPR001878">
    <property type="entry name" value="Znf_CCHC"/>
</dbReference>
<dbReference type="InterPro" id="IPR054722">
    <property type="entry name" value="PolX-like_BBD"/>
</dbReference>
<dbReference type="SUPFAM" id="SSF57756">
    <property type="entry name" value="Retrovirus zinc finger-like domains"/>
    <property type="match status" value="1"/>
</dbReference>
<dbReference type="GO" id="GO:0003676">
    <property type="term" value="F:nucleic acid binding"/>
    <property type="evidence" value="ECO:0007669"/>
    <property type="project" value="InterPro"/>
</dbReference>
<gene>
    <name evidence="2" type="ORF">PYX00_006797</name>
</gene>
<accession>A0AAW2HYE6</accession>
<dbReference type="Pfam" id="PF22936">
    <property type="entry name" value="Pol_BBD"/>
    <property type="match status" value="1"/>
</dbReference>
<dbReference type="SMART" id="SM00343">
    <property type="entry name" value="ZnF_C2HC"/>
    <property type="match status" value="1"/>
</dbReference>
<proteinExistence type="predicted"/>
<evidence type="ECO:0000313" key="2">
    <source>
        <dbReference type="EMBL" id="KAL0274345.1"/>
    </source>
</evidence>
<evidence type="ECO:0000259" key="1">
    <source>
        <dbReference type="SMART" id="SM00343"/>
    </source>
</evidence>
<dbReference type="InterPro" id="IPR036875">
    <property type="entry name" value="Znf_CCHC_sf"/>
</dbReference>
<dbReference type="Gene3D" id="4.10.60.10">
    <property type="entry name" value="Zinc finger, CCHC-type"/>
    <property type="match status" value="1"/>
</dbReference>
<feature type="domain" description="CCHC-type" evidence="1">
    <location>
        <begin position="48"/>
        <end position="64"/>
    </location>
</feature>
<dbReference type="AlphaFoldDB" id="A0AAW2HYE6"/>
<name>A0AAW2HYE6_9NEOP</name>